<comment type="caution">
    <text evidence="2">The sequence shown here is derived from an EMBL/GenBank/DDBJ whole genome shotgun (WGS) entry which is preliminary data.</text>
</comment>
<protein>
    <submittedName>
        <fullName evidence="2">Uncharacterized protein</fullName>
    </submittedName>
</protein>
<reference evidence="2" key="1">
    <citation type="submission" date="2021-06" db="EMBL/GenBank/DDBJ databases">
        <title>Genome Sequence of Mortierella hyaline Strain SCG-10, a Cold-Adapted, Nitrate-Reducing Fungus Isolated from Soil in Minnesota, USA.</title>
        <authorList>
            <person name="Aldossari N."/>
        </authorList>
    </citation>
    <scope>NUCLEOTIDE SEQUENCE</scope>
    <source>
        <strain evidence="2">SCG-10</strain>
    </source>
</reference>
<dbReference type="EMBL" id="JAHRHY010000004">
    <property type="protein sequence ID" value="KAG9070085.1"/>
    <property type="molecule type" value="Genomic_DNA"/>
</dbReference>
<dbReference type="AlphaFoldDB" id="A0A9P7XZE2"/>
<evidence type="ECO:0000313" key="3">
    <source>
        <dbReference type="Proteomes" id="UP000707451"/>
    </source>
</evidence>
<evidence type="ECO:0000313" key="2">
    <source>
        <dbReference type="EMBL" id="KAG9070085.1"/>
    </source>
</evidence>
<organism evidence="2 3">
    <name type="scientific">Linnemannia hyalina</name>
    <dbReference type="NCBI Taxonomy" id="64524"/>
    <lineage>
        <taxon>Eukaryota</taxon>
        <taxon>Fungi</taxon>
        <taxon>Fungi incertae sedis</taxon>
        <taxon>Mucoromycota</taxon>
        <taxon>Mortierellomycotina</taxon>
        <taxon>Mortierellomycetes</taxon>
        <taxon>Mortierellales</taxon>
        <taxon>Mortierellaceae</taxon>
        <taxon>Linnemannia</taxon>
    </lineage>
</organism>
<sequence>MNLGASFARLDHQEYYAANKQDIINTHIENRDLRFQTHTKQTIRGILDISAGRVNLDHLIVDVNPFNPDAAGNVSPVTYVIDDPSEIKSRRLTLVLSHHSSFRGSNFSVLKGTMTKDPIHILNAVLEDARYNTNRIITAYGLADEYSPLCGLDQDGVDSSLASSMKYYSPRCGSPTSVTLWLGADTVTALPSATARVLGAWFSADGKGAHTRQLRSCIVSQYTNVVRQKEGLPHSSPATTLFHRRLYGLQDFGDAVTEEQVSTAHLRLNDQDLLGMSAALLSRGITFQSPETPVNVSGYIGLLLLRLLKQDVTQLWSCDPKSTKILGIDLGQAFVVEANVILPTREQLNVEQVQEPGATTMESSLSSIEAEEDEEAEESSPKFFNLAVKQKAVYQPTFKHRRWLERRNAQTVEGSFH</sequence>
<accession>A0A9P7XZE2</accession>
<gene>
    <name evidence="2" type="ORF">KI688_009416</name>
</gene>
<keyword evidence="3" id="KW-1185">Reference proteome</keyword>
<dbReference type="OrthoDB" id="2444730at2759"/>
<feature type="region of interest" description="Disordered" evidence="1">
    <location>
        <begin position="351"/>
        <end position="380"/>
    </location>
</feature>
<name>A0A9P7XZE2_9FUNG</name>
<evidence type="ECO:0000256" key="1">
    <source>
        <dbReference type="SAM" id="MobiDB-lite"/>
    </source>
</evidence>
<feature type="compositionally biased region" description="Acidic residues" evidence="1">
    <location>
        <begin position="369"/>
        <end position="378"/>
    </location>
</feature>
<proteinExistence type="predicted"/>
<dbReference type="Proteomes" id="UP000707451">
    <property type="component" value="Unassembled WGS sequence"/>
</dbReference>